<feature type="transmembrane region" description="Helical" evidence="5">
    <location>
        <begin position="111"/>
        <end position="129"/>
    </location>
</feature>
<dbReference type="Pfam" id="PF04191">
    <property type="entry name" value="PEMT"/>
    <property type="match status" value="1"/>
</dbReference>
<sequence>MLKELELKVPPVVVFVIFSVAMYGIHAVDSTWLFLYVPLKEVWIGLLVLVSGYFGVSGVREFHRLSTTVDPTRPYKASKVVDSGVFAVTRNPMYVALYCLLLAWGVYLEDVLGLLVSLLFIVYMTRFQIKPEERILEEKFGTGYRDYKAKVRRWI</sequence>
<evidence type="ECO:0000256" key="4">
    <source>
        <dbReference type="ARBA" id="ARBA00023136"/>
    </source>
</evidence>
<dbReference type="PANTHER" id="PTHR43847:SF1">
    <property type="entry name" value="BLL3993 PROTEIN"/>
    <property type="match status" value="1"/>
</dbReference>
<evidence type="ECO:0000256" key="1">
    <source>
        <dbReference type="ARBA" id="ARBA00004127"/>
    </source>
</evidence>
<dbReference type="PANTHER" id="PTHR43847">
    <property type="entry name" value="BLL3993 PROTEIN"/>
    <property type="match status" value="1"/>
</dbReference>
<evidence type="ECO:0000256" key="3">
    <source>
        <dbReference type="ARBA" id="ARBA00022989"/>
    </source>
</evidence>
<dbReference type="GO" id="GO:0012505">
    <property type="term" value="C:endomembrane system"/>
    <property type="evidence" value="ECO:0007669"/>
    <property type="project" value="UniProtKB-SubCell"/>
</dbReference>
<dbReference type="InterPro" id="IPR007318">
    <property type="entry name" value="Phopholipid_MeTrfase"/>
</dbReference>
<comment type="caution">
    <text evidence="6">The sequence shown here is derived from an EMBL/GenBank/DDBJ whole genome shotgun (WGS) entry which is preliminary data.</text>
</comment>
<keyword evidence="3 5" id="KW-1133">Transmembrane helix</keyword>
<keyword evidence="2 5" id="KW-0812">Transmembrane</keyword>
<protein>
    <submittedName>
        <fullName evidence="6">Isoprenylcysteine carboxylmethyltransferase family protein</fullName>
    </submittedName>
</protein>
<dbReference type="AlphaFoldDB" id="A0A9X3CK82"/>
<keyword evidence="7" id="KW-1185">Reference proteome</keyword>
<evidence type="ECO:0000313" key="6">
    <source>
        <dbReference type="EMBL" id="MCW8344709.1"/>
    </source>
</evidence>
<evidence type="ECO:0000256" key="2">
    <source>
        <dbReference type="ARBA" id="ARBA00022692"/>
    </source>
</evidence>
<name>A0A9X3CK82_9VIBR</name>
<evidence type="ECO:0000256" key="5">
    <source>
        <dbReference type="SAM" id="Phobius"/>
    </source>
</evidence>
<comment type="subcellular location">
    <subcellularLocation>
        <location evidence="1">Endomembrane system</location>
        <topology evidence="1">Multi-pass membrane protein</topology>
    </subcellularLocation>
</comment>
<evidence type="ECO:0000313" key="7">
    <source>
        <dbReference type="Proteomes" id="UP001155587"/>
    </source>
</evidence>
<keyword evidence="4 5" id="KW-0472">Membrane</keyword>
<accession>A0A9X3CK82</accession>
<dbReference type="RefSeq" id="WP_265673147.1">
    <property type="nucleotide sequence ID" value="NZ_JAKRRY010000001.1"/>
</dbReference>
<dbReference type="EMBL" id="JAKRRY010000001">
    <property type="protein sequence ID" value="MCW8344709.1"/>
    <property type="molecule type" value="Genomic_DNA"/>
</dbReference>
<dbReference type="Proteomes" id="UP001155587">
    <property type="component" value="Unassembled WGS sequence"/>
</dbReference>
<proteinExistence type="predicted"/>
<organism evidence="6 7">
    <name type="scientific">Vibrio qingdaonensis</name>
    <dbReference type="NCBI Taxonomy" id="2829491"/>
    <lineage>
        <taxon>Bacteria</taxon>
        <taxon>Pseudomonadati</taxon>
        <taxon>Pseudomonadota</taxon>
        <taxon>Gammaproteobacteria</taxon>
        <taxon>Vibrionales</taxon>
        <taxon>Vibrionaceae</taxon>
        <taxon>Vibrio</taxon>
    </lineage>
</organism>
<reference evidence="6" key="1">
    <citation type="submission" date="2022-02" db="EMBL/GenBank/DDBJ databases">
        <title>Vibrio sp. nov, a new bacterium isolated from seawater.</title>
        <authorList>
            <person name="Yuan Y."/>
        </authorList>
    </citation>
    <scope>NUCLEOTIDE SEQUENCE</scope>
    <source>
        <strain evidence="6">ZSDZ65</strain>
    </source>
</reference>
<feature type="transmembrane region" description="Helical" evidence="5">
    <location>
        <begin position="42"/>
        <end position="59"/>
    </location>
</feature>
<gene>
    <name evidence="6" type="ORF">MD535_01540</name>
</gene>
<dbReference type="Gene3D" id="1.20.120.1630">
    <property type="match status" value="1"/>
</dbReference>
<feature type="transmembrane region" description="Helical" evidence="5">
    <location>
        <begin position="12"/>
        <end position="36"/>
    </location>
</feature>
<dbReference type="InterPro" id="IPR052527">
    <property type="entry name" value="Metal_cation-efflux_comp"/>
</dbReference>